<evidence type="ECO:0000256" key="7">
    <source>
        <dbReference type="SAM" id="Phobius"/>
    </source>
</evidence>
<evidence type="ECO:0000256" key="2">
    <source>
        <dbReference type="ARBA" id="ARBA00022525"/>
    </source>
</evidence>
<reference evidence="9 10" key="1">
    <citation type="submission" date="2015-11" db="EMBL/GenBank/DDBJ databases">
        <title>Draft genome sequences of new species of the genus Lactobacillus isolated from orchardgrass silage.</title>
        <authorList>
            <person name="Tohno M."/>
            <person name="Tanizawa Y."/>
            <person name="Arita M."/>
        </authorList>
    </citation>
    <scope>NUCLEOTIDE SEQUENCE [LARGE SCALE GENOMIC DNA]</scope>
    <source>
        <strain evidence="9 10">IWT25</strain>
    </source>
</reference>
<evidence type="ECO:0000256" key="5">
    <source>
        <dbReference type="ARBA" id="ARBA00023088"/>
    </source>
</evidence>
<feature type="compositionally biased region" description="Basic and acidic residues" evidence="6">
    <location>
        <begin position="298"/>
        <end position="307"/>
    </location>
</feature>
<dbReference type="NCBIfam" id="TIGR01167">
    <property type="entry name" value="LPXTG_anchor"/>
    <property type="match status" value="1"/>
</dbReference>
<dbReference type="InterPro" id="IPR019931">
    <property type="entry name" value="LPXTG_anchor"/>
</dbReference>
<feature type="domain" description="Gram-positive cocci surface proteins LPxTG" evidence="8">
    <location>
        <begin position="2045"/>
        <end position="2079"/>
    </location>
</feature>
<feature type="region of interest" description="Disordered" evidence="6">
    <location>
        <begin position="2018"/>
        <end position="2047"/>
    </location>
</feature>
<dbReference type="InterPro" id="IPR041277">
    <property type="entry name" value="MBG_Lactobacillales"/>
</dbReference>
<protein>
    <submittedName>
        <fullName evidence="9">Mucus-binding protein</fullName>
    </submittedName>
</protein>
<dbReference type="EMBL" id="BCMI01000004">
    <property type="protein sequence ID" value="GAX05333.1"/>
    <property type="molecule type" value="Genomic_DNA"/>
</dbReference>
<evidence type="ECO:0000256" key="1">
    <source>
        <dbReference type="ARBA" id="ARBA00022512"/>
    </source>
</evidence>
<keyword evidence="4" id="KW-0677">Repeat</keyword>
<dbReference type="Pfam" id="PF00746">
    <property type="entry name" value="Gram_pos_anchor"/>
    <property type="match status" value="1"/>
</dbReference>
<evidence type="ECO:0000313" key="10">
    <source>
        <dbReference type="Proteomes" id="UP000198414"/>
    </source>
</evidence>
<evidence type="ECO:0000313" key="9">
    <source>
        <dbReference type="EMBL" id="GAX05333.1"/>
    </source>
</evidence>
<evidence type="ECO:0000256" key="3">
    <source>
        <dbReference type="ARBA" id="ARBA00022729"/>
    </source>
</evidence>
<dbReference type="PROSITE" id="PS50847">
    <property type="entry name" value="GRAM_POS_ANCHORING"/>
    <property type="match status" value="1"/>
</dbReference>
<keyword evidence="2" id="KW-0964">Secreted</keyword>
<feature type="transmembrane region" description="Helical" evidence="7">
    <location>
        <begin position="2053"/>
        <end position="2072"/>
    </location>
</feature>
<feature type="compositionally biased region" description="Polar residues" evidence="6">
    <location>
        <begin position="69"/>
        <end position="107"/>
    </location>
</feature>
<keyword evidence="5" id="KW-0572">Peptidoglycan-anchor</keyword>
<name>A0A1Z5IU95_9LACO</name>
<dbReference type="InterPro" id="IPR022263">
    <property type="entry name" value="KxYKxGKxW"/>
</dbReference>
<dbReference type="InterPro" id="IPR009459">
    <property type="entry name" value="MucBP_dom"/>
</dbReference>
<organism evidence="9 10">
    <name type="scientific">Secundilactobacillus pentosiphilus</name>
    <dbReference type="NCBI Taxonomy" id="1714682"/>
    <lineage>
        <taxon>Bacteria</taxon>
        <taxon>Bacillati</taxon>
        <taxon>Bacillota</taxon>
        <taxon>Bacilli</taxon>
        <taxon>Lactobacillales</taxon>
        <taxon>Lactobacillaceae</taxon>
        <taxon>Secundilactobacillus</taxon>
    </lineage>
</organism>
<keyword evidence="7" id="KW-1133">Transmembrane helix</keyword>
<keyword evidence="7" id="KW-0812">Transmembrane</keyword>
<gene>
    <name evidence="9" type="ORF">IWT25_00637</name>
</gene>
<keyword evidence="7" id="KW-0472">Membrane</keyword>
<evidence type="ECO:0000259" key="8">
    <source>
        <dbReference type="PROSITE" id="PS50847"/>
    </source>
</evidence>
<dbReference type="RefSeq" id="WP_089120650.1">
    <property type="nucleotide sequence ID" value="NZ_BCMI01000004.1"/>
</dbReference>
<evidence type="ECO:0000256" key="6">
    <source>
        <dbReference type="SAM" id="MobiDB-lite"/>
    </source>
</evidence>
<feature type="region of interest" description="Disordered" evidence="6">
    <location>
        <begin position="54"/>
        <end position="140"/>
    </location>
</feature>
<keyword evidence="3" id="KW-0732">Signal</keyword>
<proteinExistence type="predicted"/>
<dbReference type="Pfam" id="PF17883">
    <property type="entry name" value="MBG"/>
    <property type="match status" value="4"/>
</dbReference>
<keyword evidence="1" id="KW-0134">Cell wall</keyword>
<dbReference type="OrthoDB" id="2250692at2"/>
<dbReference type="Gene3D" id="3.10.430.110">
    <property type="match status" value="4"/>
</dbReference>
<comment type="caution">
    <text evidence="9">The sequence shown here is derived from an EMBL/GenBank/DDBJ whole genome shotgun (WGS) entry which is preliminary data.</text>
</comment>
<sequence length="2079" mass="218403" precursor="true">MTNRQVKLFNEARTARKEHKKMYKSGGVWTFATIILVSGALWAAPAVTAKADAATTQNSAVEKPVDNSAGGQASASNTSDGNSQNSATDGTLNQPVTDVAQSSSTSDVAVPKASINTTNTTNTANSASVNPGNTANGSTASSQITTANLNQTNPANLNADGSISATDKTNVSLTSPSDVQANFKAEQSVKSHTTNQITTTDVTNTMTNGGVTLVPKNQSYTAGTLVFKNQIDTSKPFTINATFTTENESQDGSSSDGGGLGFILQPVDPQSAGVGTGSDPTADIGIAGQPNTTFIGRDGYKSPDSKYGDTQWNQLAVRQTDSTGQLTANTPTWMSAAHSPLGWGWFGEQVAKTEYVTLDWAPQTGVSNHQVSGVLTYSSFADPDRKNLIQSLAAGAGSSNWLGSFLFGSKPQVTLNQSVSIAAFGAVGSVGTGSNERTVIIENATGQSAFTATVNTVPIQINYLSQEGTTVLHAPDVTNVNVGDTLSIDKMTNLKTNTFAPRVIDGYQFVEAVTSEGTNSLSVSNNVLNAATQNNQINNINVYYTNQVHYTIQPVDAQGQAIPGLAPQQMTSTIGAQVKPPLETNYTATSTSIIAPGSDGSVVNVIYAINVGHLTVTYNGLPTPPKAVSLAGTVGSTYNIATPVIAGYTADLASVQGTYTNGATNLSVHYTPSSNTYVIIPVDDTGKAISSLPVTRTTSITGQKLTEPTYVGYTLAETLPITQAGQDSYQLHYAANQYQVTVTFAGLPAELTPATENISGTTGENYQINSPVVTGYTPDQSTITGAFGPDTALNGHFVVNYKADTKDYKVQPVDGNQNPILTLTPQQFNGQTGASIIYPSYAGYTAQPNHETVPAVADETPVINVRYTANPSAVTVNFAGLPTELPAITQTGVTDGTYQISAPVIAGYTPDKSILTGTYSNQGSSNLTITYAANNNAYTITPVDENGNAIAGLGQLSGVAKTNSVVAAPDFSAVGYDDVAGQPALVITPGDNHFQVKYRSQIQTVIVNYRLPEGQTLPAQKVTGKIGEVYAIISPTILGYTADTPVIMGTYGNQNMTYTVTYRPVAVTIMVQYAGLDAATASHYPTQTLTGNYGDQFKFNAESIPGYTPDLPAISGVYSMDNAANMYTIKYTGKPATVTINYLGANATILKSVTLPGIVGGSYTQTSPVLRGFTPDATVIAGTFTAQNATDATNNTPITVNYSRDSSLMAYQLVPVDTNDQPITGVPGIETIDGFAKPGTILDLPDYTSLGFVTTQRPVTVTADTSASGVQQFKVTYQKQVSYTMQAVDTNNQPIANLATVTATGFAGAAITPISVPGYNVVAHAYTVPDTATPAQPIQIQYAPKAVTVTVVPVDGNGNLIAGLTPIKVTQTGGTQLDESKLAQMGYQLEQHGAINVPISDTAITVPLTYLKEVQLGLTGSVTQTYTGEAQPIDAAQYAVTLPDGTRYALKTSGIELVPADSTNGNTAENVGAYQVRLTDSGKAAIANALAQNYAVSFNDAAGSFTIVPQALTTAPANTVLVPVNAADPARNPQLPTAIVVQGKSKAYDDQPEMDPTTFNVFAPSQFAGFKVPANLEASDFDTSMIKQDVGRYQVTLSDSGLKKLQQANPNYSFDASNVQAGLFVISPAQAQFRIAIDATSRVYGQQPASDQAAYPVTISGASLNQPQWTPADFVSSNMAGAVGTYTVNLSTAGWKKLQAANPNYVVTPVLGTVKPGVLNIKPLPLKDADLGLIQVGDQTKVYNGKTVDPTAYQVTLPSQLTAPVWTAGDFERQNTSEAAGSYAVTLSQLGLTALQAVNPNYAISAADIKPGRLLITQAPVTITAPSGLSKVADGKPYSGPAAGEVSGKPVNGDQVVYQLNYGDNGNVGPHLISVTADPKLNPNYEIKTIANSYQILPQPVIVTPSEPVEPAQNQLLDEQQHKEAVDEPVFRDLQLNGGPNQTMAKVLKQELDWAKKITSAASTRTELAMTNQTGVNAKRNSREQPRIINAKQNQLRKAPAVMQVNVKPVTSKLARQTIQNGQPSSLSQRAMNPQTKKTAAQNKLPQTSDQQASWLVVLGVALMSLLGLLGVKKRRSDR</sequence>
<feature type="compositionally biased region" description="Polar residues" evidence="6">
    <location>
        <begin position="131"/>
        <end position="140"/>
    </location>
</feature>
<feature type="region of interest" description="Disordered" evidence="6">
    <location>
        <begin position="245"/>
        <end position="307"/>
    </location>
</feature>
<dbReference type="Gene3D" id="2.60.120.200">
    <property type="match status" value="1"/>
</dbReference>
<accession>A0A1Z5IU95</accession>
<dbReference type="Proteomes" id="UP000198414">
    <property type="component" value="Unassembled WGS sequence"/>
</dbReference>
<dbReference type="Pfam" id="PF06458">
    <property type="entry name" value="MucBP"/>
    <property type="match status" value="6"/>
</dbReference>
<dbReference type="NCBIfam" id="TIGR03715">
    <property type="entry name" value="KxYKxGKxW"/>
    <property type="match status" value="1"/>
</dbReference>
<evidence type="ECO:0000256" key="4">
    <source>
        <dbReference type="ARBA" id="ARBA00022737"/>
    </source>
</evidence>
<feature type="compositionally biased region" description="Low complexity" evidence="6">
    <location>
        <begin position="113"/>
        <end position="130"/>
    </location>
</feature>